<comment type="similarity">
    <text evidence="1">Belongs to the reduced folate carrier (RFC) transporter (TC 2.A.48) family.</text>
</comment>
<accession>A0A183CKJ1</accession>
<reference evidence="3" key="1">
    <citation type="submission" date="2013-12" db="EMBL/GenBank/DDBJ databases">
        <authorList>
            <person name="Aslett M."/>
        </authorList>
    </citation>
    <scope>NUCLEOTIDE SEQUENCE [LARGE SCALE GENOMIC DNA]</scope>
    <source>
        <strain evidence="3">Lindley</strain>
    </source>
</reference>
<dbReference type="AlphaFoldDB" id="A0A183CKJ1"/>
<dbReference type="WBParaSite" id="GPLIN_001339700">
    <property type="protein sequence ID" value="GPLIN_001339700"/>
    <property type="gene ID" value="GPLIN_001339700"/>
</dbReference>
<dbReference type="Proteomes" id="UP000050741">
    <property type="component" value="Unassembled WGS sequence"/>
</dbReference>
<name>A0A183CKJ1_GLOPA</name>
<keyword evidence="2" id="KW-1133">Transmembrane helix</keyword>
<organism evidence="3 4">
    <name type="scientific">Globodera pallida</name>
    <name type="common">Potato cyst nematode worm</name>
    <name type="synonym">Heterodera pallida</name>
    <dbReference type="NCBI Taxonomy" id="36090"/>
    <lineage>
        <taxon>Eukaryota</taxon>
        <taxon>Metazoa</taxon>
        <taxon>Ecdysozoa</taxon>
        <taxon>Nematoda</taxon>
        <taxon>Chromadorea</taxon>
        <taxon>Rhabditida</taxon>
        <taxon>Tylenchina</taxon>
        <taxon>Tylenchomorpha</taxon>
        <taxon>Tylenchoidea</taxon>
        <taxon>Heteroderidae</taxon>
        <taxon>Heteroderinae</taxon>
        <taxon>Globodera</taxon>
    </lineage>
</organism>
<evidence type="ECO:0000256" key="1">
    <source>
        <dbReference type="ARBA" id="ARBA00005773"/>
    </source>
</evidence>
<dbReference type="GO" id="GO:0090482">
    <property type="term" value="F:vitamin transmembrane transporter activity"/>
    <property type="evidence" value="ECO:0007669"/>
    <property type="project" value="InterPro"/>
</dbReference>
<sequence length="87" mass="9324">MHYNAFITVASNLIATHLPPNGAYGLVFGINGFVGVLLQALITLLVVDANGPFALTIEAQFATYSAYFAATSFLLPLLKLSMRRCST</sequence>
<proteinExistence type="inferred from homology"/>
<protein>
    <submittedName>
        <fullName evidence="4">MFS domain-containing protein</fullName>
    </submittedName>
</protein>
<keyword evidence="3" id="KW-1185">Reference proteome</keyword>
<evidence type="ECO:0000313" key="4">
    <source>
        <dbReference type="WBParaSite" id="GPLIN_001339700"/>
    </source>
</evidence>
<dbReference type="GO" id="GO:0005886">
    <property type="term" value="C:plasma membrane"/>
    <property type="evidence" value="ECO:0007669"/>
    <property type="project" value="TreeGrafter"/>
</dbReference>
<dbReference type="InterPro" id="IPR002666">
    <property type="entry name" value="Folate_carrier"/>
</dbReference>
<reference evidence="3" key="2">
    <citation type="submission" date="2014-05" db="EMBL/GenBank/DDBJ databases">
        <title>The genome and life-stage specific transcriptomes of Globodera pallida elucidate key aspects of plant parasitism by a cyst nematode.</title>
        <authorList>
            <person name="Cotton J.A."/>
            <person name="Lilley C.J."/>
            <person name="Jones L.M."/>
            <person name="Kikuchi T."/>
            <person name="Reid A.J."/>
            <person name="Thorpe P."/>
            <person name="Tsai I.J."/>
            <person name="Beasley H."/>
            <person name="Blok V."/>
            <person name="Cock P.J.A."/>
            <person name="Van den Akker S.E."/>
            <person name="Holroyd N."/>
            <person name="Hunt M."/>
            <person name="Mantelin S."/>
            <person name="Naghra H."/>
            <person name="Pain A."/>
            <person name="Palomares-Rius J.E."/>
            <person name="Zarowiecki M."/>
            <person name="Berriman M."/>
            <person name="Jones J.T."/>
            <person name="Urwin P.E."/>
        </authorList>
    </citation>
    <scope>NUCLEOTIDE SEQUENCE [LARGE SCALE GENOMIC DNA]</scope>
    <source>
        <strain evidence="3">Lindley</strain>
    </source>
</reference>
<dbReference type="Pfam" id="PF01770">
    <property type="entry name" value="Folate_carrier"/>
    <property type="match status" value="1"/>
</dbReference>
<evidence type="ECO:0000256" key="2">
    <source>
        <dbReference type="SAM" id="Phobius"/>
    </source>
</evidence>
<keyword evidence="2" id="KW-0812">Transmembrane</keyword>
<dbReference type="PANTHER" id="PTHR10686:SF18">
    <property type="entry name" value="IP11787P-RELATED"/>
    <property type="match status" value="1"/>
</dbReference>
<keyword evidence="2" id="KW-0472">Membrane</keyword>
<reference evidence="4" key="3">
    <citation type="submission" date="2016-06" db="UniProtKB">
        <authorList>
            <consortium name="WormBaseParasite"/>
        </authorList>
    </citation>
    <scope>IDENTIFICATION</scope>
</reference>
<feature type="transmembrane region" description="Helical" evidence="2">
    <location>
        <begin position="23"/>
        <end position="47"/>
    </location>
</feature>
<dbReference type="PANTHER" id="PTHR10686">
    <property type="entry name" value="FOLATE TRANSPORTER"/>
    <property type="match status" value="1"/>
</dbReference>
<evidence type="ECO:0000313" key="3">
    <source>
        <dbReference type="Proteomes" id="UP000050741"/>
    </source>
</evidence>
<feature type="transmembrane region" description="Helical" evidence="2">
    <location>
        <begin position="59"/>
        <end position="78"/>
    </location>
</feature>